<proteinExistence type="predicted"/>
<dbReference type="InterPro" id="IPR009563">
    <property type="entry name" value="SSSCA1"/>
</dbReference>
<evidence type="ECO:0000313" key="3">
    <source>
        <dbReference type="RefSeq" id="XP_018021234.1"/>
    </source>
</evidence>
<name>A0A8B7P5A8_HYAAZ</name>
<organism evidence="2 3">
    <name type="scientific">Hyalella azteca</name>
    <name type="common">Amphipod</name>
    <dbReference type="NCBI Taxonomy" id="294128"/>
    <lineage>
        <taxon>Eukaryota</taxon>
        <taxon>Metazoa</taxon>
        <taxon>Ecdysozoa</taxon>
        <taxon>Arthropoda</taxon>
        <taxon>Crustacea</taxon>
        <taxon>Multicrustacea</taxon>
        <taxon>Malacostraca</taxon>
        <taxon>Eumalacostraca</taxon>
        <taxon>Peracarida</taxon>
        <taxon>Amphipoda</taxon>
        <taxon>Senticaudata</taxon>
        <taxon>Talitrida</taxon>
        <taxon>Talitroidea</taxon>
        <taxon>Hyalellidae</taxon>
        <taxon>Hyalella</taxon>
    </lineage>
</organism>
<evidence type="ECO:0000313" key="2">
    <source>
        <dbReference type="Proteomes" id="UP000694843"/>
    </source>
</evidence>
<gene>
    <name evidence="3" type="primary">LOC108677519</name>
</gene>
<dbReference type="AlphaFoldDB" id="A0A8B7P5A8"/>
<dbReference type="RefSeq" id="XP_018021234.1">
    <property type="nucleotide sequence ID" value="XM_018165745.2"/>
</dbReference>
<evidence type="ECO:0000256" key="1">
    <source>
        <dbReference type="SAM" id="MobiDB-lite"/>
    </source>
</evidence>
<dbReference type="InterPro" id="IPR051888">
    <property type="entry name" value="UPF0148_domain"/>
</dbReference>
<sequence>MVAPGTSDQVDPTTATRSLPVDASRSNAVAKEMGQLLLQGYKIVLNVCESCDCILLEDQQGLAFCVGCTLDNEKFVASPNQPTQRQGYFAQLKDVKVNKPLGSTDLKVMVHGVDLSEELHEAIAALKNKLRLLSQRLYSIDDHLELSECLKSMSSIAIVIERYRQIM</sequence>
<keyword evidence="2" id="KW-1185">Reference proteome</keyword>
<dbReference type="PANTHER" id="PTHR16537:SF1">
    <property type="entry name" value="PROTEIN ZNRD2"/>
    <property type="match status" value="1"/>
</dbReference>
<dbReference type="Proteomes" id="UP000694843">
    <property type="component" value="Unplaced"/>
</dbReference>
<reference evidence="3" key="1">
    <citation type="submission" date="2025-08" db="UniProtKB">
        <authorList>
            <consortium name="RefSeq"/>
        </authorList>
    </citation>
    <scope>IDENTIFICATION</scope>
    <source>
        <tissue evidence="3">Whole organism</tissue>
    </source>
</reference>
<accession>A0A8B7P5A8</accession>
<protein>
    <submittedName>
        <fullName evidence="3">Protein ZNRD2</fullName>
    </submittedName>
</protein>
<dbReference type="Pfam" id="PF06677">
    <property type="entry name" value="Auto_anti-p27"/>
    <property type="match status" value="1"/>
</dbReference>
<feature type="compositionally biased region" description="Polar residues" evidence="1">
    <location>
        <begin position="1"/>
        <end position="17"/>
    </location>
</feature>
<dbReference type="OrthoDB" id="28939at2759"/>
<dbReference type="GeneID" id="108677519"/>
<dbReference type="PANTHER" id="PTHR16537">
    <property type="entry name" value="SJOEGREN SYNDROME/SCLERODERMA AUTOANTIGEN 1"/>
    <property type="match status" value="1"/>
</dbReference>
<dbReference type="KEGG" id="hazt:108677519"/>
<feature type="region of interest" description="Disordered" evidence="1">
    <location>
        <begin position="1"/>
        <end position="20"/>
    </location>
</feature>